<evidence type="ECO:0000313" key="1">
    <source>
        <dbReference type="EMBL" id="MPN05907.1"/>
    </source>
</evidence>
<gene>
    <name evidence="1" type="ORF">SDC9_153161</name>
</gene>
<organism evidence="1">
    <name type="scientific">bioreactor metagenome</name>
    <dbReference type="NCBI Taxonomy" id="1076179"/>
    <lineage>
        <taxon>unclassified sequences</taxon>
        <taxon>metagenomes</taxon>
        <taxon>ecological metagenomes</taxon>
    </lineage>
</organism>
<protein>
    <submittedName>
        <fullName evidence="1">Uncharacterized protein</fullName>
    </submittedName>
</protein>
<dbReference type="EMBL" id="VSSQ01051801">
    <property type="protein sequence ID" value="MPN05907.1"/>
    <property type="molecule type" value="Genomic_DNA"/>
</dbReference>
<comment type="caution">
    <text evidence="1">The sequence shown here is derived from an EMBL/GenBank/DDBJ whole genome shotgun (WGS) entry which is preliminary data.</text>
</comment>
<sequence length="32" mass="3655">MDPDPADVAGFAAFMQRFERGLEVERMAVERL</sequence>
<name>A0A645EVM8_9ZZZZ</name>
<proteinExistence type="predicted"/>
<dbReference type="AlphaFoldDB" id="A0A645EVM8"/>
<accession>A0A645EVM8</accession>
<reference evidence="1" key="1">
    <citation type="submission" date="2019-08" db="EMBL/GenBank/DDBJ databases">
        <authorList>
            <person name="Kucharzyk K."/>
            <person name="Murdoch R.W."/>
            <person name="Higgins S."/>
            <person name="Loffler F."/>
        </authorList>
    </citation>
    <scope>NUCLEOTIDE SEQUENCE</scope>
</reference>